<evidence type="ECO:0000259" key="2">
    <source>
        <dbReference type="SMART" id="SM01344"/>
    </source>
</evidence>
<feature type="compositionally biased region" description="Gly residues" evidence="1">
    <location>
        <begin position="1386"/>
        <end position="1397"/>
    </location>
</feature>
<organism evidence="3 4">
    <name type="scientific">Volvox africanus</name>
    <dbReference type="NCBI Taxonomy" id="51714"/>
    <lineage>
        <taxon>Eukaryota</taxon>
        <taxon>Viridiplantae</taxon>
        <taxon>Chlorophyta</taxon>
        <taxon>core chlorophytes</taxon>
        <taxon>Chlorophyceae</taxon>
        <taxon>CS clade</taxon>
        <taxon>Chlamydomonadales</taxon>
        <taxon>Volvocaceae</taxon>
        <taxon>Volvox</taxon>
    </lineage>
</organism>
<dbReference type="SMART" id="SM01344">
    <property type="entry name" value="NUC194"/>
    <property type="match status" value="1"/>
</dbReference>
<evidence type="ECO:0000313" key="4">
    <source>
        <dbReference type="Proteomes" id="UP001165090"/>
    </source>
</evidence>
<evidence type="ECO:0000313" key="3">
    <source>
        <dbReference type="EMBL" id="GLI70661.1"/>
    </source>
</evidence>
<gene>
    <name evidence="3" type="ORF">VaNZ11_015598</name>
</gene>
<comment type="caution">
    <text evidence="3">The sequence shown here is derived from an EMBL/GenBank/DDBJ whole genome shotgun (WGS) entry which is preliminary data.</text>
</comment>
<reference evidence="3 4" key="1">
    <citation type="journal article" date="2023" name="IScience">
        <title>Expanded male sex-determining region conserved during the evolution of homothallism in the green alga Volvox.</title>
        <authorList>
            <person name="Yamamoto K."/>
            <person name="Matsuzaki R."/>
            <person name="Mahakham W."/>
            <person name="Heman W."/>
            <person name="Sekimoto H."/>
            <person name="Kawachi M."/>
            <person name="Minakuchi Y."/>
            <person name="Toyoda A."/>
            <person name="Nozaki H."/>
        </authorList>
    </citation>
    <scope>NUCLEOTIDE SEQUENCE [LARGE SCALE GENOMIC DNA]</scope>
    <source>
        <strain evidence="3 4">NIES-4468</strain>
    </source>
</reference>
<feature type="compositionally biased region" description="Polar residues" evidence="1">
    <location>
        <begin position="1328"/>
        <end position="1341"/>
    </location>
</feature>
<sequence length="1433" mass="147365">EWTSWALHQGMLRIRDLSDLVERARARAQAVGGGADRGAAAPAVTALPDSLVEFLCLLPPVEEGIRRRVDDTVGDDGMATAAIGDLPPECRTITRDVCLALLRLMQQLADLEFEEQRRSRRREQEDSRRTATAATDDADAGGEVYGSEALIPWTDKDAANVVLAAALAPHVLGIDTSDVTGLGDMTAAATAVVTAALRARLPYAATLEDGLRELIRRTLGSEAFVTARPGEPTGRSSTTNVEHDLNLDFDLDLDPDKGANEGRGGGNGGTGTAAALLVGDPVRTSLFVQGLSRLFGQHWPSSRTAPPAATAATGTAAVESEYGLGATQLPGGGGSGATLVGAALRARLRRQCLELARRLPGGGDAAPAARKAAADALGLALQLQLPVEDLLGVVLPLTNLRDAGTTGTRPMGQTTGAASGRQEDPAVVIAAAAAAGATFYDNFKAIVNRAILFDPDVSVLQIMRAISASLARSSPEADVAVVSTTAEAVLAGVVESLLRSRAAAVRQQQSSASTPAPPPAAFDLHVASFLAACRRHLPLLQPLSGGGGSTVSNPPSLESRLLLLRVLRLLLQLDAKALLQPGHVLNFIMDCYCGVLAPSSSASGCWTPALQLLPAFAVHLPSGGPLERLFGSSSSPADGGSGSGNAAAATGNPGVVISLVASVCPMNARRDYPDPTAPAAVDMSMRLHALMVTLVQLSYAASVEAAEAGMTGVGGADAPTGGGAARAAAAASLLKALLLVVQDMGGPMGHVLQTKLVRMFAQMAAAAWYGAPGAEPSAALALAADSDSMTAVAAAARAWPGEVLLSYSFSWVLLDLRLRGMREMRLALLQHVLLPLLAAAPAPYRVEWYGVHVRRMVHHIQDTAGAAGSAPGAPQLLNSWISYKLLQHMYNVCTANEANRKARVAPSESLRNAVLMGLCKRELCRPLPPPPQNAHDLQYKDLDRHVRCAAWAASAALLLRTQSRAGFFSKLLIMPDDRNGDPAFVWSRLLPDKAHFHFTADPSAPERSEVRKQRTRREQEAVRDAIREVRRQRDAVRKAGGGAGGPSASLLMGTLLGAGGSGGTDDDVASLAAKISASQYDMGIGLDGPVGTATVGGGSGAYAPVTPMGAGGTAAAAPLAYTWTGDGGGSAAGGTGPGEGVIVPTGARLGPAAAAAAAAAGDAATDDIADDDNPLNDELPYIDDEMDEHVCMLPLVQLIEKFSDIATWDMQAEAAAITAVKNAAAAALGAGGAGAGGSEVTAAAARGAVPDAPPPRWLSGILDVLRSPNTPRYTRLFLLKAVLQVEERMRQRKIRIQVQTEQQMKRPMGPSGLLGVGTAASAPSSSSQPVGSLNRMTQTDTAAGGDGDGDGDGDGGTQLGPAPMDWGDGEAMGSGGGDDMGDEEGYGGNGGGGGGQGVAEARSRTLPSSDSVFAVWAVHFFPALVDAEAAEAQ</sequence>
<feature type="non-terminal residue" evidence="3">
    <location>
        <position position="1433"/>
    </location>
</feature>
<keyword evidence="4" id="KW-1185">Reference proteome</keyword>
<name>A0ABQ5SM00_9CHLO</name>
<feature type="domain" description="DNA-dependent protein kinase catalytic subunit CC3" evidence="2">
    <location>
        <begin position="822"/>
        <end position="1330"/>
    </location>
</feature>
<dbReference type="EMBL" id="BSDZ01000094">
    <property type="protein sequence ID" value="GLI70661.1"/>
    <property type="molecule type" value="Genomic_DNA"/>
</dbReference>
<dbReference type="InterPro" id="IPR012582">
    <property type="entry name" value="DNAPKcs_CC3"/>
</dbReference>
<accession>A0ABQ5SM00</accession>
<proteinExistence type="predicted"/>
<feature type="region of interest" description="Disordered" evidence="1">
    <location>
        <begin position="1297"/>
        <end position="1407"/>
    </location>
</feature>
<protein>
    <recommendedName>
        <fullName evidence="2">DNA-dependent protein kinase catalytic subunit CC3 domain-containing protein</fullName>
    </recommendedName>
</protein>
<evidence type="ECO:0000256" key="1">
    <source>
        <dbReference type="SAM" id="MobiDB-lite"/>
    </source>
</evidence>
<feature type="region of interest" description="Disordered" evidence="1">
    <location>
        <begin position="1000"/>
        <end position="1022"/>
    </location>
</feature>
<feature type="non-terminal residue" evidence="3">
    <location>
        <position position="1"/>
    </location>
</feature>
<feature type="region of interest" description="Disordered" evidence="1">
    <location>
        <begin position="114"/>
        <end position="140"/>
    </location>
</feature>
<feature type="compositionally biased region" description="Basic and acidic residues" evidence="1">
    <location>
        <begin position="1004"/>
        <end position="1022"/>
    </location>
</feature>
<feature type="compositionally biased region" description="Basic and acidic residues" evidence="1">
    <location>
        <begin position="114"/>
        <end position="129"/>
    </location>
</feature>
<dbReference type="Proteomes" id="UP001165090">
    <property type="component" value="Unassembled WGS sequence"/>
</dbReference>